<accession>A0A915J3W2</accession>
<proteinExistence type="predicted"/>
<dbReference type="WBParaSite" id="nRc.2.0.1.t20820-RA">
    <property type="protein sequence ID" value="nRc.2.0.1.t20820-RA"/>
    <property type="gene ID" value="nRc.2.0.1.g20820"/>
</dbReference>
<protein>
    <submittedName>
        <fullName evidence="2">Uncharacterized protein</fullName>
    </submittedName>
</protein>
<evidence type="ECO:0000313" key="1">
    <source>
        <dbReference type="Proteomes" id="UP000887565"/>
    </source>
</evidence>
<evidence type="ECO:0000313" key="2">
    <source>
        <dbReference type="WBParaSite" id="nRc.2.0.1.t20820-RA"/>
    </source>
</evidence>
<keyword evidence="1" id="KW-1185">Reference proteome</keyword>
<name>A0A915J3W2_ROMCU</name>
<sequence length="67" mass="7539">MDTPGKNILDLPMFTWGGTLNFNTIMETKHPVSIKKIGRKVTLGQKNTLKWDGIKANLMLAIDKLKI</sequence>
<organism evidence="1 2">
    <name type="scientific">Romanomermis culicivorax</name>
    <name type="common">Nematode worm</name>
    <dbReference type="NCBI Taxonomy" id="13658"/>
    <lineage>
        <taxon>Eukaryota</taxon>
        <taxon>Metazoa</taxon>
        <taxon>Ecdysozoa</taxon>
        <taxon>Nematoda</taxon>
        <taxon>Enoplea</taxon>
        <taxon>Dorylaimia</taxon>
        <taxon>Mermithida</taxon>
        <taxon>Mermithoidea</taxon>
        <taxon>Mermithidae</taxon>
        <taxon>Romanomermis</taxon>
    </lineage>
</organism>
<reference evidence="2" key="1">
    <citation type="submission" date="2022-11" db="UniProtKB">
        <authorList>
            <consortium name="WormBaseParasite"/>
        </authorList>
    </citation>
    <scope>IDENTIFICATION</scope>
</reference>
<dbReference type="AlphaFoldDB" id="A0A915J3W2"/>
<dbReference type="Proteomes" id="UP000887565">
    <property type="component" value="Unplaced"/>
</dbReference>